<dbReference type="PANTHER" id="PTHR44427:SF1">
    <property type="entry name" value="CARCINOEMBRYONIC ANTIGEN-RELATED CELL ADHESION MOLECULE 1"/>
    <property type="match status" value="1"/>
</dbReference>
<dbReference type="Ensembl" id="ENSMSIT00000013572.1">
    <property type="protein sequence ID" value="ENSMSIP00000010719.1"/>
    <property type="gene ID" value="ENSMSIG00000009382.1"/>
</dbReference>
<evidence type="ECO:0000256" key="4">
    <source>
        <dbReference type="SAM" id="SignalP"/>
    </source>
</evidence>
<keyword evidence="6" id="KW-1185">Reference proteome</keyword>
<keyword evidence="2" id="KW-0325">Glycoprotein</keyword>
<dbReference type="AlphaFoldDB" id="A0A8C6GRQ6"/>
<dbReference type="InterPro" id="IPR050831">
    <property type="entry name" value="CEA_cell_adhesion"/>
</dbReference>
<evidence type="ECO:0000313" key="5">
    <source>
        <dbReference type="Ensembl" id="ENSMSIP00000010719.1"/>
    </source>
</evidence>
<name>A0A8C6GRQ6_MUSSI</name>
<dbReference type="InterPro" id="IPR036179">
    <property type="entry name" value="Ig-like_dom_sf"/>
</dbReference>
<evidence type="ECO:0000256" key="1">
    <source>
        <dbReference type="ARBA" id="ARBA00022729"/>
    </source>
</evidence>
<organism evidence="5 6">
    <name type="scientific">Mus spicilegus</name>
    <name type="common">Mound-building mouse</name>
    <dbReference type="NCBI Taxonomy" id="10103"/>
    <lineage>
        <taxon>Eukaryota</taxon>
        <taxon>Metazoa</taxon>
        <taxon>Chordata</taxon>
        <taxon>Craniata</taxon>
        <taxon>Vertebrata</taxon>
        <taxon>Euteleostomi</taxon>
        <taxon>Mammalia</taxon>
        <taxon>Eutheria</taxon>
        <taxon>Euarchontoglires</taxon>
        <taxon>Glires</taxon>
        <taxon>Rodentia</taxon>
        <taxon>Myomorpha</taxon>
        <taxon>Muroidea</taxon>
        <taxon>Muridae</taxon>
        <taxon>Murinae</taxon>
        <taxon>Mus</taxon>
        <taxon>Mus</taxon>
    </lineage>
</organism>
<protein>
    <submittedName>
        <fullName evidence="5">Uncharacterized protein</fullName>
    </submittedName>
</protein>
<feature type="signal peptide" evidence="4">
    <location>
        <begin position="1"/>
        <end position="33"/>
    </location>
</feature>
<feature type="chain" id="PRO_5034600458" evidence="4">
    <location>
        <begin position="34"/>
        <end position="95"/>
    </location>
</feature>
<reference evidence="5" key="2">
    <citation type="submission" date="2025-09" db="UniProtKB">
        <authorList>
            <consortium name="Ensembl"/>
        </authorList>
    </citation>
    <scope>IDENTIFICATION</scope>
</reference>
<keyword evidence="1 4" id="KW-0732">Signal</keyword>
<dbReference type="GO" id="GO:1990782">
    <property type="term" value="F:protein tyrosine kinase binding"/>
    <property type="evidence" value="ECO:0007669"/>
    <property type="project" value="TreeGrafter"/>
</dbReference>
<evidence type="ECO:0000256" key="2">
    <source>
        <dbReference type="ARBA" id="ARBA00023180"/>
    </source>
</evidence>
<evidence type="ECO:0000256" key="3">
    <source>
        <dbReference type="ARBA" id="ARBA00023319"/>
    </source>
</evidence>
<dbReference type="GO" id="GO:0002682">
    <property type="term" value="P:regulation of immune system process"/>
    <property type="evidence" value="ECO:0007669"/>
    <property type="project" value="TreeGrafter"/>
</dbReference>
<dbReference type="GeneTree" id="ENSGT01100000263479"/>
<proteinExistence type="predicted"/>
<dbReference type="GO" id="GO:0005886">
    <property type="term" value="C:plasma membrane"/>
    <property type="evidence" value="ECO:0007669"/>
    <property type="project" value="TreeGrafter"/>
</dbReference>
<reference evidence="5" key="1">
    <citation type="submission" date="2025-08" db="UniProtKB">
        <authorList>
            <consortium name="Ensembl"/>
        </authorList>
    </citation>
    <scope>IDENTIFICATION</scope>
</reference>
<dbReference type="GO" id="GO:0009986">
    <property type="term" value="C:cell surface"/>
    <property type="evidence" value="ECO:0007669"/>
    <property type="project" value="TreeGrafter"/>
</dbReference>
<evidence type="ECO:0000313" key="6">
    <source>
        <dbReference type="Proteomes" id="UP000694415"/>
    </source>
</evidence>
<dbReference type="InterPro" id="IPR013783">
    <property type="entry name" value="Ig-like_fold"/>
</dbReference>
<sequence length="95" mass="10371">MEPPSALPPMCVPWQGLLLTASLLTIWNIPTSAKPTIESVPPAVLEGKTVLLLAHNLPDNLLAYHWFKGKRPIDNDLIIIPVCPPHSDTGIQDDC</sequence>
<dbReference type="Proteomes" id="UP000694415">
    <property type="component" value="Unplaced"/>
</dbReference>
<dbReference type="PANTHER" id="PTHR44427">
    <property type="entry name" value="CARCINOEMBRYONIC ANTIGEN-RELATED CELL ADHESION MOLECULE 19"/>
    <property type="match status" value="1"/>
</dbReference>
<dbReference type="SUPFAM" id="SSF48726">
    <property type="entry name" value="Immunoglobulin"/>
    <property type="match status" value="1"/>
</dbReference>
<dbReference type="Gene3D" id="2.60.40.10">
    <property type="entry name" value="Immunoglobulins"/>
    <property type="match status" value="1"/>
</dbReference>
<accession>A0A8C6GRQ6</accession>
<dbReference type="GO" id="GO:0007165">
    <property type="term" value="P:signal transduction"/>
    <property type="evidence" value="ECO:0007669"/>
    <property type="project" value="TreeGrafter"/>
</dbReference>
<keyword evidence="3" id="KW-0393">Immunoglobulin domain</keyword>